<accession>A0A1H3EXG6</accession>
<gene>
    <name evidence="3" type="ORF">SAMN05444336_11139</name>
</gene>
<dbReference type="OrthoDB" id="7847492at2"/>
<dbReference type="AlphaFoldDB" id="A0A1H3EXG6"/>
<dbReference type="CDD" id="cd11524">
    <property type="entry name" value="SYLF"/>
    <property type="match status" value="1"/>
</dbReference>
<dbReference type="Pfam" id="PF04366">
    <property type="entry name" value="Ysc84"/>
    <property type="match status" value="1"/>
</dbReference>
<organism evidence="3 4">
    <name type="scientific">Albimonas donghaensis</name>
    <dbReference type="NCBI Taxonomy" id="356660"/>
    <lineage>
        <taxon>Bacteria</taxon>
        <taxon>Pseudomonadati</taxon>
        <taxon>Pseudomonadota</taxon>
        <taxon>Alphaproteobacteria</taxon>
        <taxon>Rhodobacterales</taxon>
        <taxon>Paracoccaceae</taxon>
        <taxon>Albimonas</taxon>
    </lineage>
</organism>
<evidence type="ECO:0000259" key="2">
    <source>
        <dbReference type="Pfam" id="PF04366"/>
    </source>
</evidence>
<feature type="region of interest" description="Disordered" evidence="1">
    <location>
        <begin position="1"/>
        <end position="25"/>
    </location>
</feature>
<evidence type="ECO:0000256" key="1">
    <source>
        <dbReference type="SAM" id="MobiDB-lite"/>
    </source>
</evidence>
<evidence type="ECO:0000313" key="3">
    <source>
        <dbReference type="EMBL" id="SDX83502.1"/>
    </source>
</evidence>
<sequence length="213" mass="21995">MSILSKPKSSEPARPASKPGRAAPRATRRGALAAFCAAAIMAVGACAMPGHVAAAEDSEVIDLRVTHAEKRMMANVSGARELMSRAKGVLIIPGITKAGLLIGGAYGEGSLKIGEATVGYYSMAAGSFGFQAGVQKFDQALFFMTTGALEKFRRSSGWEMGADAEVVTIDDGMAASLKTTTSQAPVISVVFGQEGLMAGVTLGGAKYTKLKEE</sequence>
<dbReference type="RefSeq" id="WP_092684930.1">
    <property type="nucleotide sequence ID" value="NZ_FNMZ01000011.1"/>
</dbReference>
<proteinExistence type="predicted"/>
<dbReference type="InterPro" id="IPR006311">
    <property type="entry name" value="TAT_signal"/>
</dbReference>
<dbReference type="InterPro" id="IPR007461">
    <property type="entry name" value="Ysc84_actin-binding"/>
</dbReference>
<dbReference type="EMBL" id="FNMZ01000011">
    <property type="protein sequence ID" value="SDX83502.1"/>
    <property type="molecule type" value="Genomic_DNA"/>
</dbReference>
<name>A0A1H3EXG6_9RHOB</name>
<dbReference type="STRING" id="356660.SAMN05444336_11139"/>
<keyword evidence="4" id="KW-1185">Reference proteome</keyword>
<dbReference type="Proteomes" id="UP000199118">
    <property type="component" value="Unassembled WGS sequence"/>
</dbReference>
<feature type="domain" description="Ysc84 actin-binding" evidence="2">
    <location>
        <begin position="125"/>
        <end position="210"/>
    </location>
</feature>
<reference evidence="3 4" key="1">
    <citation type="submission" date="2016-10" db="EMBL/GenBank/DDBJ databases">
        <authorList>
            <person name="de Groot N.N."/>
        </authorList>
    </citation>
    <scope>NUCLEOTIDE SEQUENCE [LARGE SCALE GENOMIC DNA]</scope>
    <source>
        <strain evidence="3 4">DSM 17890</strain>
    </source>
</reference>
<evidence type="ECO:0000313" key="4">
    <source>
        <dbReference type="Proteomes" id="UP000199118"/>
    </source>
</evidence>
<protein>
    <submittedName>
        <fullName evidence="3">Las17-binding protein actin regulator</fullName>
    </submittedName>
</protein>
<dbReference type="PROSITE" id="PS51318">
    <property type="entry name" value="TAT"/>
    <property type="match status" value="1"/>
</dbReference>